<evidence type="ECO:0000313" key="4">
    <source>
        <dbReference type="EMBL" id="SDI50836.1"/>
    </source>
</evidence>
<dbReference type="RefSeq" id="WP_091591058.1">
    <property type="nucleotide sequence ID" value="NZ_FNEE01000002.1"/>
</dbReference>
<evidence type="ECO:0000259" key="3">
    <source>
        <dbReference type="Pfam" id="PF02563"/>
    </source>
</evidence>
<keyword evidence="1 2" id="KW-0732">Signal</keyword>
<dbReference type="AlphaFoldDB" id="A0A1G8L594"/>
<feature type="domain" description="Polysaccharide export protein N-terminal" evidence="3">
    <location>
        <begin position="29"/>
        <end position="93"/>
    </location>
</feature>
<keyword evidence="5" id="KW-1185">Reference proteome</keyword>
<evidence type="ECO:0000313" key="5">
    <source>
        <dbReference type="Proteomes" id="UP000198894"/>
    </source>
</evidence>
<proteinExistence type="predicted"/>
<feature type="signal peptide" evidence="2">
    <location>
        <begin position="1"/>
        <end position="32"/>
    </location>
</feature>
<dbReference type="PANTHER" id="PTHR33619">
    <property type="entry name" value="POLYSACCHARIDE EXPORT PROTEIN GFCE-RELATED"/>
    <property type="match status" value="1"/>
</dbReference>
<gene>
    <name evidence="4" type="ORF">SAMN05428953_102146</name>
</gene>
<evidence type="ECO:0000256" key="2">
    <source>
        <dbReference type="SAM" id="SignalP"/>
    </source>
</evidence>
<dbReference type="PANTHER" id="PTHR33619:SF3">
    <property type="entry name" value="POLYSACCHARIDE EXPORT PROTEIN GFCE-RELATED"/>
    <property type="match status" value="1"/>
</dbReference>
<accession>A0A1G8L594</accession>
<evidence type="ECO:0000256" key="1">
    <source>
        <dbReference type="ARBA" id="ARBA00022729"/>
    </source>
</evidence>
<protein>
    <submittedName>
        <fullName evidence="4">Polysaccharide export outer membrane protein</fullName>
    </submittedName>
</protein>
<name>A0A1G8L594_9HYPH</name>
<dbReference type="Proteomes" id="UP000198894">
    <property type="component" value="Unassembled WGS sequence"/>
</dbReference>
<reference evidence="5" key="1">
    <citation type="submission" date="2016-10" db="EMBL/GenBank/DDBJ databases">
        <authorList>
            <person name="Varghese N."/>
            <person name="Submissions S."/>
        </authorList>
    </citation>
    <scope>NUCLEOTIDE SEQUENCE [LARGE SCALE GENOMIC DNA]</scope>
    <source>
        <strain evidence="5">CGMCC 1.11022</strain>
    </source>
</reference>
<dbReference type="Gene3D" id="3.30.1950.10">
    <property type="entry name" value="wza like domain"/>
    <property type="match status" value="1"/>
</dbReference>
<feature type="chain" id="PRO_5011546298" evidence="2">
    <location>
        <begin position="33"/>
        <end position="421"/>
    </location>
</feature>
<dbReference type="InterPro" id="IPR003715">
    <property type="entry name" value="Poly_export_N"/>
</dbReference>
<dbReference type="EMBL" id="FNEE01000002">
    <property type="protein sequence ID" value="SDI50836.1"/>
    <property type="molecule type" value="Genomic_DNA"/>
</dbReference>
<dbReference type="Pfam" id="PF02563">
    <property type="entry name" value="Poly_export"/>
    <property type="match status" value="1"/>
</dbReference>
<sequence>MAATMNTFGLRRWWLKAFLVAALVFVCTPSQADYRVDVGDVVEIFVTGVPELQRRVVVRMDGTISFPLVGSLKVVRLSTSELHDRIQIALAGKIFQRKTPDGGQVDIIIGVDEVTADVVEFRPVYVNGEVMKPGEYVYRPSLIVRQAVIAAGGYSPVRGNTADPFVEATRLEAEFNSLWAEFVRAKAQAWGTRKLLRDGTPFDFSILAGGPITRNDAKEILAQESDLVVAIETDQQGRKDARARALKECNGEIRVLSELQQVEERSVADDAAELERALTLFDKGQILSQRVTDARRALLLSSSRRLETTSRLAQVRRTQVDLQSQLERLDSEQRVQLLRDLREATGRVAGLWAKIEGVMRARQHVLNGIGTPADLERTPQITIIRKGEKAGFSADEDTELYPGDVVQVSISPPKAVNVLVQ</sequence>
<dbReference type="GO" id="GO:0015159">
    <property type="term" value="F:polysaccharide transmembrane transporter activity"/>
    <property type="evidence" value="ECO:0007669"/>
    <property type="project" value="InterPro"/>
</dbReference>
<organism evidence="4 5">
    <name type="scientific">Mesorhizobium muleiense</name>
    <dbReference type="NCBI Taxonomy" id="1004279"/>
    <lineage>
        <taxon>Bacteria</taxon>
        <taxon>Pseudomonadati</taxon>
        <taxon>Pseudomonadota</taxon>
        <taxon>Alphaproteobacteria</taxon>
        <taxon>Hyphomicrobiales</taxon>
        <taxon>Phyllobacteriaceae</taxon>
        <taxon>Mesorhizobium</taxon>
    </lineage>
</organism>
<dbReference type="InterPro" id="IPR049712">
    <property type="entry name" value="Poly_export"/>
</dbReference>